<dbReference type="PROSITE" id="PS51257">
    <property type="entry name" value="PROKAR_LIPOPROTEIN"/>
    <property type="match status" value="1"/>
</dbReference>
<evidence type="ECO:0000256" key="5">
    <source>
        <dbReference type="ARBA" id="ARBA00022801"/>
    </source>
</evidence>
<dbReference type="EMBL" id="JRYR02000002">
    <property type="protein sequence ID" value="OHX64687.1"/>
    <property type="molecule type" value="Genomic_DNA"/>
</dbReference>
<name>A0A1S1YUI2_FLAPC</name>
<feature type="domain" description="Sulfatase N-terminal" evidence="7">
    <location>
        <begin position="29"/>
        <end position="379"/>
    </location>
</feature>
<keyword evidence="5" id="KW-0378">Hydrolase</keyword>
<evidence type="ECO:0000313" key="8">
    <source>
        <dbReference type="EMBL" id="OHX64687.1"/>
    </source>
</evidence>
<protein>
    <recommendedName>
        <fullName evidence="7">Sulfatase N-terminal domain-containing protein</fullName>
    </recommendedName>
</protein>
<dbReference type="STRING" id="915059.NH26_24295"/>
<dbReference type="PANTHER" id="PTHR42693:SF42">
    <property type="entry name" value="ARYLSULFATASE G"/>
    <property type="match status" value="1"/>
</dbReference>
<comment type="caution">
    <text evidence="8">The sequence shown here is derived from an EMBL/GenBank/DDBJ whole genome shotgun (WGS) entry which is preliminary data.</text>
</comment>
<accession>A0A1S1YUI2</accession>
<evidence type="ECO:0000313" key="9">
    <source>
        <dbReference type="Proteomes" id="UP000179797"/>
    </source>
</evidence>
<reference evidence="8 9" key="1">
    <citation type="journal article" date="2012" name="Int. J. Syst. Evol. Microbiol.">
        <title>Flammeovirga pacifica sp. nov., isolated from deep-sea sediment.</title>
        <authorList>
            <person name="Xu H."/>
            <person name="Fu Y."/>
            <person name="Yang N."/>
            <person name="Ding Z."/>
            <person name="Lai Q."/>
            <person name="Zeng R."/>
        </authorList>
    </citation>
    <scope>NUCLEOTIDE SEQUENCE [LARGE SCALE GENOMIC DNA]</scope>
    <source>
        <strain evidence="9">DSM 24597 / LMG 26175 / WPAGA1</strain>
    </source>
</reference>
<dbReference type="OrthoDB" id="9762324at2"/>
<sequence length="484" mass="55450">MKRTFYILLIALGLLGGSCINHKTSLQKPNIVFVFADDQREGTINHLGNNEVITPNLDRLAEEGMSFSNTYIMGSFSGAVCQPSRAMLLTGKKLNNLTKSGAILPEQDTLLGETLQSAGYNCFGIGKYHNDPASYVRGFNEGQDVYFGGMFDQWNVPLHSREGAKNFKKFARPVLKNYRKSNKLSHEQGEYVYGGKHSADIFTEGTIEYIKNYDSEKPFFVYTSFMTPHDPRSTHQRYFDMYDTVNISLPDNFLPEHPFNNGELRIRDEKTAGFPRRASEIKEHIRDYYALITHNDEKLGQIVQALKEKGVYDNTIIIYSGDNGLAIGQHGLMGKQNLYEHSTNVPLIISGGNIKKNVRTKAMVYLTDLYPTICEIVGINIPHSVEGISFQSVLENKEKEHRPYIFTSYRSSQRAIRNQEYKLIKYHVKGEPKREQLFDMQNDPYETNNLYGNQEYAKVYNELNTAFYKALIEFEDNIWDKENN</sequence>
<dbReference type="SUPFAM" id="SSF53649">
    <property type="entry name" value="Alkaline phosphatase-like"/>
    <property type="match status" value="1"/>
</dbReference>
<comment type="similarity">
    <text evidence="2">Belongs to the sulfatase family.</text>
</comment>
<keyword evidence="6" id="KW-0106">Calcium</keyword>
<gene>
    <name evidence="8" type="ORF">NH26_24295</name>
</gene>
<keyword evidence="9" id="KW-1185">Reference proteome</keyword>
<dbReference type="InterPro" id="IPR050738">
    <property type="entry name" value="Sulfatase"/>
</dbReference>
<dbReference type="RefSeq" id="WP_052431714.1">
    <property type="nucleotide sequence ID" value="NZ_JRYR02000002.1"/>
</dbReference>
<dbReference type="GO" id="GO:0004065">
    <property type="term" value="F:arylsulfatase activity"/>
    <property type="evidence" value="ECO:0007669"/>
    <property type="project" value="TreeGrafter"/>
</dbReference>
<dbReference type="Proteomes" id="UP000179797">
    <property type="component" value="Unassembled WGS sequence"/>
</dbReference>
<dbReference type="GO" id="GO:0046872">
    <property type="term" value="F:metal ion binding"/>
    <property type="evidence" value="ECO:0007669"/>
    <property type="project" value="UniProtKB-KW"/>
</dbReference>
<evidence type="ECO:0000256" key="6">
    <source>
        <dbReference type="ARBA" id="ARBA00022837"/>
    </source>
</evidence>
<dbReference type="Pfam" id="PF00884">
    <property type="entry name" value="Sulfatase"/>
    <property type="match status" value="1"/>
</dbReference>
<dbReference type="AlphaFoldDB" id="A0A1S1YUI2"/>
<evidence type="ECO:0000256" key="1">
    <source>
        <dbReference type="ARBA" id="ARBA00001913"/>
    </source>
</evidence>
<proteinExistence type="inferred from homology"/>
<keyword evidence="3" id="KW-0479">Metal-binding</keyword>
<evidence type="ECO:0000256" key="4">
    <source>
        <dbReference type="ARBA" id="ARBA00022729"/>
    </source>
</evidence>
<dbReference type="InterPro" id="IPR017850">
    <property type="entry name" value="Alkaline_phosphatase_core_sf"/>
</dbReference>
<dbReference type="Gene3D" id="3.40.720.10">
    <property type="entry name" value="Alkaline Phosphatase, subunit A"/>
    <property type="match status" value="1"/>
</dbReference>
<comment type="cofactor">
    <cofactor evidence="1">
        <name>Ca(2+)</name>
        <dbReference type="ChEBI" id="CHEBI:29108"/>
    </cofactor>
</comment>
<keyword evidence="4" id="KW-0732">Signal</keyword>
<organism evidence="8 9">
    <name type="scientific">Flammeovirga pacifica</name>
    <dbReference type="NCBI Taxonomy" id="915059"/>
    <lineage>
        <taxon>Bacteria</taxon>
        <taxon>Pseudomonadati</taxon>
        <taxon>Bacteroidota</taxon>
        <taxon>Cytophagia</taxon>
        <taxon>Cytophagales</taxon>
        <taxon>Flammeovirgaceae</taxon>
        <taxon>Flammeovirga</taxon>
    </lineage>
</organism>
<evidence type="ECO:0000259" key="7">
    <source>
        <dbReference type="Pfam" id="PF00884"/>
    </source>
</evidence>
<evidence type="ECO:0000256" key="2">
    <source>
        <dbReference type="ARBA" id="ARBA00008779"/>
    </source>
</evidence>
<dbReference type="InterPro" id="IPR000917">
    <property type="entry name" value="Sulfatase_N"/>
</dbReference>
<evidence type="ECO:0000256" key="3">
    <source>
        <dbReference type="ARBA" id="ARBA00022723"/>
    </source>
</evidence>
<dbReference type="PANTHER" id="PTHR42693">
    <property type="entry name" value="ARYLSULFATASE FAMILY MEMBER"/>
    <property type="match status" value="1"/>
</dbReference>
<dbReference type="CDD" id="cd16155">
    <property type="entry name" value="sulfatase_like"/>
    <property type="match status" value="1"/>
</dbReference>